<accession>A0ABU1JWJ1</accession>
<sequence length="119" mass="12028">MALLRGVNKLAAQPPQAASLAAKTPGEMSSGLDLYGILCNAATQTSSLDSFADALESALDAALGRGNYVTSLALAENGHGSAYTTFGNKLPNAAVWCGDAGVLPGVVSGYFVMLTVFTA</sequence>
<reference evidence="1 2" key="1">
    <citation type="submission" date="2023-07" db="EMBL/GenBank/DDBJ databases">
        <title>Sorghum-associated microbial communities from plants grown in Nebraska, USA.</title>
        <authorList>
            <person name="Schachtman D."/>
        </authorList>
    </citation>
    <scope>NUCLEOTIDE SEQUENCE [LARGE SCALE GENOMIC DNA]</scope>
    <source>
        <strain evidence="1 2">584</strain>
    </source>
</reference>
<name>A0ABU1JWJ1_9PROT</name>
<dbReference type="EMBL" id="JAVDPW010000010">
    <property type="protein sequence ID" value="MDR6292976.1"/>
    <property type="molecule type" value="Genomic_DNA"/>
</dbReference>
<comment type="caution">
    <text evidence="1">The sequence shown here is derived from an EMBL/GenBank/DDBJ whole genome shotgun (WGS) entry which is preliminary data.</text>
</comment>
<evidence type="ECO:0000313" key="1">
    <source>
        <dbReference type="EMBL" id="MDR6292976.1"/>
    </source>
</evidence>
<organism evidence="1 2">
    <name type="scientific">Inquilinus ginsengisoli</name>
    <dbReference type="NCBI Taxonomy" id="363840"/>
    <lineage>
        <taxon>Bacteria</taxon>
        <taxon>Pseudomonadati</taxon>
        <taxon>Pseudomonadota</taxon>
        <taxon>Alphaproteobacteria</taxon>
        <taxon>Rhodospirillales</taxon>
        <taxon>Rhodospirillaceae</taxon>
        <taxon>Inquilinus</taxon>
    </lineage>
</organism>
<dbReference type="RefSeq" id="WP_309799544.1">
    <property type="nucleotide sequence ID" value="NZ_JAVDPW010000010.1"/>
</dbReference>
<evidence type="ECO:0000313" key="2">
    <source>
        <dbReference type="Proteomes" id="UP001262410"/>
    </source>
</evidence>
<gene>
    <name evidence="1" type="ORF">E9232_005521</name>
</gene>
<keyword evidence="2" id="KW-1185">Reference proteome</keyword>
<proteinExistence type="predicted"/>
<dbReference type="Proteomes" id="UP001262410">
    <property type="component" value="Unassembled WGS sequence"/>
</dbReference>
<protein>
    <submittedName>
        <fullName evidence="1">Uncharacterized protein</fullName>
    </submittedName>
</protein>